<reference evidence="1" key="1">
    <citation type="submission" date="2020-07" db="EMBL/GenBank/DDBJ databases">
        <authorList>
            <person name="Lin J."/>
        </authorList>
    </citation>
    <scope>NUCLEOTIDE SEQUENCE</scope>
</reference>
<proteinExistence type="predicted"/>
<dbReference type="EMBL" id="LR862153">
    <property type="protein sequence ID" value="CAD1835769.1"/>
    <property type="molecule type" value="Genomic_DNA"/>
</dbReference>
<name>A0A6V7PXY3_ANACO</name>
<evidence type="ECO:0000313" key="1">
    <source>
        <dbReference type="EMBL" id="CAD1835769.1"/>
    </source>
</evidence>
<gene>
    <name evidence="1" type="ORF">CB5_LOCUS18980</name>
</gene>
<dbReference type="AlphaFoldDB" id="A0A6V7PXY3"/>
<sequence>MVEALDQVASPELMRPHHVARKFQARPQHEGVDAVVKRSIGRFELKYFDPFLTHFYACLPLCSFAHAYEVRSPQAGTQEIAIATHARPCGIGRRNGMPWGRLIPRVGMLTTTGPLGKAQAGLPTGRSYTIGILVTQHAKWILTRIVNNDTLLITL</sequence>
<organism evidence="1">
    <name type="scientific">Ananas comosus var. bracteatus</name>
    <name type="common">red pineapple</name>
    <dbReference type="NCBI Taxonomy" id="296719"/>
    <lineage>
        <taxon>Eukaryota</taxon>
        <taxon>Viridiplantae</taxon>
        <taxon>Streptophyta</taxon>
        <taxon>Embryophyta</taxon>
        <taxon>Tracheophyta</taxon>
        <taxon>Spermatophyta</taxon>
        <taxon>Magnoliopsida</taxon>
        <taxon>Liliopsida</taxon>
        <taxon>Poales</taxon>
        <taxon>Bromeliaceae</taxon>
        <taxon>Bromelioideae</taxon>
        <taxon>Ananas</taxon>
    </lineage>
</organism>
<accession>A0A6V7PXY3</accession>
<protein>
    <submittedName>
        <fullName evidence="1">Uncharacterized protein</fullName>
    </submittedName>
</protein>